<dbReference type="EMBL" id="CP013236">
    <property type="protein sequence ID" value="AMP16282.1"/>
    <property type="molecule type" value="Genomic_DNA"/>
</dbReference>
<sequence>MVLPWLLNTRKMTAASDASRHLPSGKALNFDGNHTCPFLQ</sequence>
<reference evidence="1 2" key="1">
    <citation type="submission" date="2015-11" db="EMBL/GenBank/DDBJ databases">
        <title>Exploring the genomic traits of fungus-feeding bacterial genus Collimonas.</title>
        <authorList>
            <person name="Song C."/>
            <person name="Schmidt R."/>
            <person name="de Jager V."/>
            <person name="Krzyzanowska D."/>
            <person name="Jongedijk E."/>
            <person name="Cankar K."/>
            <person name="Beekwilder J."/>
            <person name="van Veen A."/>
            <person name="de Boer W."/>
            <person name="van Veen J.A."/>
            <person name="Garbeva P."/>
        </authorList>
    </citation>
    <scope>NUCLEOTIDE SEQUENCE [LARGE SCALE GENOMIC DNA]</scope>
    <source>
        <strain evidence="1 2">Ter291</strain>
    </source>
</reference>
<evidence type="ECO:0000313" key="1">
    <source>
        <dbReference type="EMBL" id="AMP16282.1"/>
    </source>
</evidence>
<dbReference type="Proteomes" id="UP000074914">
    <property type="component" value="Chromosome"/>
</dbReference>
<organism evidence="1 2">
    <name type="scientific">Collimonas pratensis</name>
    <dbReference type="NCBI Taxonomy" id="279113"/>
    <lineage>
        <taxon>Bacteria</taxon>
        <taxon>Pseudomonadati</taxon>
        <taxon>Pseudomonadota</taxon>
        <taxon>Betaproteobacteria</taxon>
        <taxon>Burkholderiales</taxon>
        <taxon>Oxalobacteraceae</taxon>
        <taxon>Collimonas</taxon>
    </lineage>
</organism>
<keyword evidence="2" id="KW-1185">Reference proteome</keyword>
<proteinExistence type="predicted"/>
<accession>A0ABM5ZAU2</accession>
<name>A0ABM5ZAU2_9BURK</name>
<protein>
    <submittedName>
        <fullName evidence="1">Uncharacterized protein</fullName>
    </submittedName>
</protein>
<evidence type="ECO:0000313" key="2">
    <source>
        <dbReference type="Proteomes" id="UP000074914"/>
    </source>
</evidence>
<gene>
    <name evidence="1" type="ORF">CPter291_4049</name>
</gene>